<proteinExistence type="predicted"/>
<accession>A0A3N6S1F0</accession>
<reference evidence="3 4" key="3">
    <citation type="journal article" date="2020" name="BMC Genomics">
        <title>Intraspecific diversification of the crop wild relative Brassica cretica Lam. using demographic model selection.</title>
        <authorList>
            <person name="Kioukis A."/>
            <person name="Michalopoulou V.A."/>
            <person name="Briers L."/>
            <person name="Pirintsos S."/>
            <person name="Studholme D.J."/>
            <person name="Pavlidis P."/>
            <person name="Sarris P.F."/>
        </authorList>
    </citation>
    <scope>NUCLEOTIDE SEQUENCE [LARGE SCALE GENOMIC DNA]</scope>
    <source>
        <strain evidence="4">cv. PFS-1207/04</strain>
        <strain evidence="3">PFS-1207/04</strain>
    </source>
</reference>
<evidence type="ECO:0000313" key="4">
    <source>
        <dbReference type="Proteomes" id="UP000266723"/>
    </source>
</evidence>
<sequence>MPSSNKSKKEQTLLFSDPANLEHSIHREKRTASIDNSTRLSTKTIIPPTVHTHPISIIIPPHTSIDTELQDMVVTIVLIQDATGNLHDQEGHLRNAAGQKIDDQGVVIPDTDVDIAAAQAVGEAARPRTLNDYNRPDSTTRTNLPSIHQPFKGKTLS</sequence>
<evidence type="ECO:0000256" key="1">
    <source>
        <dbReference type="SAM" id="MobiDB-lite"/>
    </source>
</evidence>
<evidence type="ECO:0000313" key="3">
    <source>
        <dbReference type="EMBL" id="KAF3563469.1"/>
    </source>
</evidence>
<gene>
    <name evidence="3" type="ORF">DY000_02015007</name>
    <name evidence="2" type="ORF">F2Q70_00003273</name>
</gene>
<feature type="compositionally biased region" description="Polar residues" evidence="1">
    <location>
        <begin position="136"/>
        <end position="146"/>
    </location>
</feature>
<reference evidence="3" key="2">
    <citation type="submission" date="2019-12" db="EMBL/GenBank/DDBJ databases">
        <authorList>
            <person name="Studholme D.J."/>
            <person name="Sarris P."/>
        </authorList>
    </citation>
    <scope>NUCLEOTIDE SEQUENCE</scope>
    <source>
        <strain evidence="3">PFS-1207/04</strain>
        <tissue evidence="3">Leaf</tissue>
    </source>
</reference>
<comment type="caution">
    <text evidence="2">The sequence shown here is derived from an EMBL/GenBank/DDBJ whole genome shotgun (WGS) entry which is preliminary data.</text>
</comment>
<evidence type="ECO:0000313" key="2">
    <source>
        <dbReference type="EMBL" id="KAF2572210.1"/>
    </source>
</evidence>
<dbReference type="AlphaFoldDB" id="A0A3N6S1F0"/>
<reference evidence="2" key="1">
    <citation type="submission" date="2019-12" db="EMBL/GenBank/DDBJ databases">
        <title>Genome sequencing and annotation of Brassica cretica.</title>
        <authorList>
            <person name="Studholme D.J."/>
            <person name="Sarris P.F."/>
        </authorList>
    </citation>
    <scope>NUCLEOTIDE SEQUENCE</scope>
    <source>
        <strain evidence="2">PFS-102/07</strain>
        <tissue evidence="2">Leaf</tissue>
    </source>
</reference>
<dbReference type="Proteomes" id="UP000266723">
    <property type="component" value="Unassembled WGS sequence"/>
</dbReference>
<organism evidence="2">
    <name type="scientific">Brassica cretica</name>
    <name type="common">Mustard</name>
    <dbReference type="NCBI Taxonomy" id="69181"/>
    <lineage>
        <taxon>Eukaryota</taxon>
        <taxon>Viridiplantae</taxon>
        <taxon>Streptophyta</taxon>
        <taxon>Embryophyta</taxon>
        <taxon>Tracheophyta</taxon>
        <taxon>Spermatophyta</taxon>
        <taxon>Magnoliopsida</taxon>
        <taxon>eudicotyledons</taxon>
        <taxon>Gunneridae</taxon>
        <taxon>Pentapetalae</taxon>
        <taxon>rosids</taxon>
        <taxon>malvids</taxon>
        <taxon>Brassicales</taxon>
        <taxon>Brassicaceae</taxon>
        <taxon>Brassiceae</taxon>
        <taxon>Brassica</taxon>
    </lineage>
</organism>
<keyword evidence="4" id="KW-1185">Reference proteome</keyword>
<feature type="region of interest" description="Disordered" evidence="1">
    <location>
        <begin position="126"/>
        <end position="157"/>
    </location>
</feature>
<protein>
    <submittedName>
        <fullName evidence="2">Uncharacterized protein</fullName>
    </submittedName>
</protein>
<name>A0A3N6S1F0_BRACR</name>
<dbReference type="EMBL" id="QGKY02001015">
    <property type="protein sequence ID" value="KAF2572210.1"/>
    <property type="molecule type" value="Genomic_DNA"/>
</dbReference>
<dbReference type="EMBL" id="QGKV02000759">
    <property type="protein sequence ID" value="KAF3563469.1"/>
    <property type="molecule type" value="Genomic_DNA"/>
</dbReference>